<protein>
    <submittedName>
        <fullName evidence="2">Uncharacterized protein</fullName>
    </submittedName>
</protein>
<evidence type="ECO:0000256" key="1">
    <source>
        <dbReference type="SAM" id="MobiDB-lite"/>
    </source>
</evidence>
<accession>A0A9N7TV28</accession>
<sequence length="156" mass="17435">MLSYVASLTTGPETALMRDKEDHHLTLTLTPEDKAPIAEAPQDEAEKEACPRTHTRCQLPPGNTATTMTNEVAQCPEKPRQIKSSQVLKQPDITFESKPINMANGMISDTHAPHNSEALSQEEIKLREDIQSKLAQIFLNQALDPHTSVRNRLRRT</sequence>
<gene>
    <name evidence="2" type="ORF">PLEPLA_LOCUS6921</name>
</gene>
<dbReference type="Proteomes" id="UP001153269">
    <property type="component" value="Unassembled WGS sequence"/>
</dbReference>
<proteinExistence type="predicted"/>
<name>A0A9N7TV28_PLEPL</name>
<dbReference type="EMBL" id="CADEAL010000364">
    <property type="protein sequence ID" value="CAB1419093.1"/>
    <property type="molecule type" value="Genomic_DNA"/>
</dbReference>
<evidence type="ECO:0000313" key="3">
    <source>
        <dbReference type="Proteomes" id="UP001153269"/>
    </source>
</evidence>
<evidence type="ECO:0000313" key="2">
    <source>
        <dbReference type="EMBL" id="CAB1419093.1"/>
    </source>
</evidence>
<keyword evidence="3" id="KW-1185">Reference proteome</keyword>
<dbReference type="AlphaFoldDB" id="A0A9N7TV28"/>
<feature type="region of interest" description="Disordered" evidence="1">
    <location>
        <begin position="45"/>
        <end position="65"/>
    </location>
</feature>
<reference evidence="2" key="1">
    <citation type="submission" date="2020-03" db="EMBL/GenBank/DDBJ databases">
        <authorList>
            <person name="Weist P."/>
        </authorList>
    </citation>
    <scope>NUCLEOTIDE SEQUENCE</scope>
</reference>
<comment type="caution">
    <text evidence="2">The sequence shown here is derived from an EMBL/GenBank/DDBJ whole genome shotgun (WGS) entry which is preliminary data.</text>
</comment>
<organism evidence="2 3">
    <name type="scientific">Pleuronectes platessa</name>
    <name type="common">European plaice</name>
    <dbReference type="NCBI Taxonomy" id="8262"/>
    <lineage>
        <taxon>Eukaryota</taxon>
        <taxon>Metazoa</taxon>
        <taxon>Chordata</taxon>
        <taxon>Craniata</taxon>
        <taxon>Vertebrata</taxon>
        <taxon>Euteleostomi</taxon>
        <taxon>Actinopterygii</taxon>
        <taxon>Neopterygii</taxon>
        <taxon>Teleostei</taxon>
        <taxon>Neoteleostei</taxon>
        <taxon>Acanthomorphata</taxon>
        <taxon>Carangaria</taxon>
        <taxon>Pleuronectiformes</taxon>
        <taxon>Pleuronectoidei</taxon>
        <taxon>Pleuronectidae</taxon>
        <taxon>Pleuronectes</taxon>
    </lineage>
</organism>